<comment type="caution">
    <text evidence="7">The sequence shown here is derived from an EMBL/GenBank/DDBJ whole genome shotgun (WGS) entry which is preliminary data.</text>
</comment>
<feature type="region of interest" description="Disordered" evidence="6">
    <location>
        <begin position="68"/>
        <end position="88"/>
    </location>
</feature>
<dbReference type="OrthoDB" id="2019572at2759"/>
<keyword evidence="2" id="KW-0328">Glycosyltransferase</keyword>
<keyword evidence="3" id="KW-0808">Transferase</keyword>
<evidence type="ECO:0000256" key="5">
    <source>
        <dbReference type="ARBA" id="ARBA00023180"/>
    </source>
</evidence>
<evidence type="ECO:0000256" key="6">
    <source>
        <dbReference type="SAM" id="MobiDB-lite"/>
    </source>
</evidence>
<evidence type="ECO:0008006" key="9">
    <source>
        <dbReference type="Google" id="ProtNLM"/>
    </source>
</evidence>
<organism evidence="7 8">
    <name type="scientific">Oryza meyeriana var. granulata</name>
    <dbReference type="NCBI Taxonomy" id="110450"/>
    <lineage>
        <taxon>Eukaryota</taxon>
        <taxon>Viridiplantae</taxon>
        <taxon>Streptophyta</taxon>
        <taxon>Embryophyta</taxon>
        <taxon>Tracheophyta</taxon>
        <taxon>Spermatophyta</taxon>
        <taxon>Magnoliopsida</taxon>
        <taxon>Liliopsida</taxon>
        <taxon>Poales</taxon>
        <taxon>Poaceae</taxon>
        <taxon>BOP clade</taxon>
        <taxon>Oryzoideae</taxon>
        <taxon>Oryzeae</taxon>
        <taxon>Oryzinae</taxon>
        <taxon>Oryza</taxon>
        <taxon>Oryza meyeriana</taxon>
    </lineage>
</organism>
<evidence type="ECO:0000256" key="3">
    <source>
        <dbReference type="ARBA" id="ARBA00022679"/>
    </source>
</evidence>
<dbReference type="InterPro" id="IPR003406">
    <property type="entry name" value="Glyco_trans_14"/>
</dbReference>
<proteinExistence type="predicted"/>
<dbReference type="PANTHER" id="PTHR45719:SF6">
    <property type="entry name" value="BETA-1-3-GALACTOSYL-O-GLYCOSYL-GLYCOPROTEIN, PUTATIVE, EXPRESSED-RELATED"/>
    <property type="match status" value="1"/>
</dbReference>
<dbReference type="AlphaFoldDB" id="A0A6G1DSL3"/>
<protein>
    <recommendedName>
        <fullName evidence="9">BGGP Beta-1-3-galactosyl-O-glycosyl-glycoprotein</fullName>
    </recommendedName>
</protein>
<name>A0A6G1DSL3_9ORYZ</name>
<sequence>MDNHAVPRAAATIDLRWLLSVAAGAVFALLLLLAASPPFPLRPASLFLTPFHASSSSPTARRALPPLFVEPTLSSPPPPPPASPPPPRFAYLISGSAGDASMLRRCLLALYHPRNSYILHLDAQAPDSDRADLAAFVAAHPVLSAAGNVRVIQKANLVTYRGPTMVTTTLHAAAAFLWGDGGGRGAYWDWFINLSASDYPLVTQDDLMHVFSKLPRDLNFIDHTSDIGWKAFARAMPMIVDPGLYMKTKGELFWIPERRSLPTAFKLFTGSAWMVLSRPFVEYLIWGWDNLPRTVLMYYANFISSPEGYFHTVACNADGFKNTTVNHDLHFISWDNPPMQHPHYLTAVDWDRMLASDAPFARKFRRDELVLDRVDADILSRRPGMVAPGGWCAATVGDGDNITTRAVDPCAAAAVGETSLLLRPGPGAERLQRLVTSLLSEQNFRPRQCKVAEAN</sequence>
<evidence type="ECO:0000256" key="1">
    <source>
        <dbReference type="ARBA" id="ARBA00004606"/>
    </source>
</evidence>
<dbReference type="Pfam" id="PF02485">
    <property type="entry name" value="Branch"/>
    <property type="match status" value="1"/>
</dbReference>
<feature type="compositionally biased region" description="Pro residues" evidence="6">
    <location>
        <begin position="74"/>
        <end position="88"/>
    </location>
</feature>
<gene>
    <name evidence="7" type="ORF">E2562_033684</name>
</gene>
<dbReference type="GO" id="GO:0015020">
    <property type="term" value="F:glucuronosyltransferase activity"/>
    <property type="evidence" value="ECO:0007669"/>
    <property type="project" value="InterPro"/>
</dbReference>
<evidence type="ECO:0000313" key="7">
    <source>
        <dbReference type="EMBL" id="KAF0915094.1"/>
    </source>
</evidence>
<keyword evidence="8" id="KW-1185">Reference proteome</keyword>
<reference evidence="7 8" key="1">
    <citation type="submission" date="2019-11" db="EMBL/GenBank/DDBJ databases">
        <title>Whole genome sequence of Oryza granulata.</title>
        <authorList>
            <person name="Li W."/>
        </authorList>
    </citation>
    <scope>NUCLEOTIDE SEQUENCE [LARGE SCALE GENOMIC DNA]</scope>
    <source>
        <strain evidence="8">cv. Menghai</strain>
        <tissue evidence="7">Leaf</tissue>
    </source>
</reference>
<evidence type="ECO:0000256" key="4">
    <source>
        <dbReference type="ARBA" id="ARBA00023136"/>
    </source>
</evidence>
<accession>A0A6G1DSL3</accession>
<keyword evidence="5" id="KW-0325">Glycoprotein</keyword>
<dbReference type="InterPro" id="IPR044610">
    <property type="entry name" value="GLCAT14A/B/C"/>
</dbReference>
<keyword evidence="4" id="KW-0472">Membrane</keyword>
<dbReference type="Proteomes" id="UP000479710">
    <property type="component" value="Unassembled WGS sequence"/>
</dbReference>
<dbReference type="EMBL" id="SPHZ02000006">
    <property type="protein sequence ID" value="KAF0915094.1"/>
    <property type="molecule type" value="Genomic_DNA"/>
</dbReference>
<dbReference type="GO" id="GO:0016020">
    <property type="term" value="C:membrane"/>
    <property type="evidence" value="ECO:0007669"/>
    <property type="project" value="UniProtKB-SubCell"/>
</dbReference>
<comment type="subcellular location">
    <subcellularLocation>
        <location evidence="1">Membrane</location>
        <topology evidence="1">Single-pass type II membrane protein</topology>
    </subcellularLocation>
</comment>
<evidence type="ECO:0000256" key="2">
    <source>
        <dbReference type="ARBA" id="ARBA00022676"/>
    </source>
</evidence>
<evidence type="ECO:0000313" key="8">
    <source>
        <dbReference type="Proteomes" id="UP000479710"/>
    </source>
</evidence>
<dbReference type="PANTHER" id="PTHR45719">
    <property type="entry name" value="GLYCOSYLTRANSFERASE"/>
    <property type="match status" value="1"/>
</dbReference>